<organism evidence="1 2">
    <name type="scientific">Colwellia psychrerythraea (strain 34H / ATCC BAA-681)</name>
    <name type="common">Vibrio psychroerythus</name>
    <dbReference type="NCBI Taxonomy" id="167879"/>
    <lineage>
        <taxon>Bacteria</taxon>
        <taxon>Pseudomonadati</taxon>
        <taxon>Pseudomonadota</taxon>
        <taxon>Gammaproteobacteria</taxon>
        <taxon>Alteromonadales</taxon>
        <taxon>Colwelliaceae</taxon>
        <taxon>Colwellia</taxon>
    </lineage>
</organism>
<dbReference type="STRING" id="167879.CPS_3063"/>
<evidence type="ECO:0000313" key="1">
    <source>
        <dbReference type="EMBL" id="AAZ24258.1"/>
    </source>
</evidence>
<dbReference type="KEGG" id="cps:CPS_3063"/>
<evidence type="ECO:0000313" key="2">
    <source>
        <dbReference type="Proteomes" id="UP000000547"/>
    </source>
</evidence>
<proteinExistence type="predicted"/>
<dbReference type="AlphaFoldDB" id="Q47ZK9"/>
<dbReference type="EMBL" id="CP000083">
    <property type="protein sequence ID" value="AAZ24258.1"/>
    <property type="molecule type" value="Genomic_DNA"/>
</dbReference>
<name>Q47ZK9_COLP3</name>
<gene>
    <name evidence="1" type="ordered locus">CPS_3063</name>
</gene>
<reference evidence="1" key="1">
    <citation type="journal article" date="2005" name="Proc. Natl. Acad. Sci. U.S.A.">
        <title>The psychrophilic lifestyle as revealed by the genome sequence of Colwellia psychrerythraea 34H through genomic and proteomic analyses.</title>
        <authorList>
            <person name="Methe B.A."/>
            <person name="Nelson K.E."/>
            <person name="Deming J.W."/>
            <person name="Momen B."/>
            <person name="Melamud E."/>
            <person name="Zhang X."/>
            <person name="Moult J."/>
            <person name="Madupu R."/>
            <person name="Nelson W.C."/>
            <person name="Dodson R.J."/>
            <person name="Brinkac L.M."/>
            <person name="Daugherty S.C."/>
            <person name="Durkin A.S."/>
            <person name="DeBoy R.T."/>
            <person name="Kolonay J.F."/>
            <person name="Sullivan S.A."/>
            <person name="Zhou L."/>
            <person name="Davidsen T.M."/>
            <person name="Wu M."/>
            <person name="Huston A.L."/>
            <person name="Lewis M."/>
            <person name="Weaver B."/>
            <person name="Weidman J.F."/>
            <person name="Khouri H."/>
            <person name="Utterback T.R."/>
            <person name="Feldblyum T.V."/>
            <person name="Fraser C.M."/>
        </authorList>
    </citation>
    <scope>NUCLEOTIDE SEQUENCE [LARGE SCALE GENOMIC DNA]</scope>
    <source>
        <strain evidence="1">34H</strain>
    </source>
</reference>
<accession>Q47ZK9</accession>
<sequence length="38" mass="4338">MNISHDIGTQTLATINQKDKTQEIKSAHKVEYIKILIN</sequence>
<dbReference type="Proteomes" id="UP000000547">
    <property type="component" value="Chromosome"/>
</dbReference>
<protein>
    <submittedName>
        <fullName evidence="1">Uncharacterized protein</fullName>
    </submittedName>
</protein>
<dbReference type="HOGENOM" id="CLU_3326858_0_0_6"/>